<dbReference type="AlphaFoldDB" id="A0A9Q5ZCL5"/>
<dbReference type="Pfam" id="PF21826">
    <property type="entry name" value="DUF6887"/>
    <property type="match status" value="1"/>
</dbReference>
<comment type="caution">
    <text evidence="1">The sequence shown here is derived from an EMBL/GenBank/DDBJ whole genome shotgun (WGS) entry which is preliminary data.</text>
</comment>
<name>A0A9Q5ZCL5_NOSLI</name>
<dbReference type="RefSeq" id="WP_099068353.1">
    <property type="nucleotide sequence ID" value="NZ_LAHD01000032.1"/>
</dbReference>
<dbReference type="GeneID" id="57096243"/>
<evidence type="ECO:0000313" key="1">
    <source>
        <dbReference type="EMBL" id="PHK03803.1"/>
    </source>
</evidence>
<reference evidence="1 2" key="1">
    <citation type="submission" date="2015-02" db="EMBL/GenBank/DDBJ databases">
        <title>Nostoc linckia genome annotation.</title>
        <authorList>
            <person name="Zhou Z."/>
        </authorList>
    </citation>
    <scope>NUCLEOTIDE SEQUENCE [LARGE SCALE GENOMIC DNA]</scope>
    <source>
        <strain evidence="2">z8</strain>
    </source>
</reference>
<dbReference type="EMBL" id="LAHD01000032">
    <property type="protein sequence ID" value="PHK03803.1"/>
    <property type="molecule type" value="Genomic_DNA"/>
</dbReference>
<protein>
    <submittedName>
        <fullName evidence="1">Uncharacterized protein</fullName>
    </submittedName>
</protein>
<proteinExistence type="predicted"/>
<evidence type="ECO:0000313" key="2">
    <source>
        <dbReference type="Proteomes" id="UP000222310"/>
    </source>
</evidence>
<gene>
    <name evidence="1" type="ORF">VF08_13705</name>
</gene>
<accession>A0A9Q5ZCL5</accession>
<organism evidence="1 2">
    <name type="scientific">Nostoc linckia z8</name>
    <dbReference type="NCBI Taxonomy" id="1628746"/>
    <lineage>
        <taxon>Bacteria</taxon>
        <taxon>Bacillati</taxon>
        <taxon>Cyanobacteriota</taxon>
        <taxon>Cyanophyceae</taxon>
        <taxon>Nostocales</taxon>
        <taxon>Nostocaceae</taxon>
        <taxon>Nostoc</taxon>
    </lineage>
</organism>
<dbReference type="InterPro" id="IPR054053">
    <property type="entry name" value="DUF6887"/>
</dbReference>
<dbReference type="Proteomes" id="UP000222310">
    <property type="component" value="Unassembled WGS sequence"/>
</dbReference>
<sequence>MSKPNFEVMSIKELHTYVLAHRDDMEAFYAYVDKLHVQATWIEMPPLQSLDDLQNYPEFLEKLSNGSESKDSDRL</sequence>